<dbReference type="WBParaSite" id="Hba_16232">
    <property type="protein sequence ID" value="Hba_16232"/>
    <property type="gene ID" value="Hba_16232"/>
</dbReference>
<protein>
    <submittedName>
        <fullName evidence="2">Uncharacterized protein</fullName>
    </submittedName>
</protein>
<proteinExistence type="predicted"/>
<evidence type="ECO:0000313" key="2">
    <source>
        <dbReference type="WBParaSite" id="Hba_16232"/>
    </source>
</evidence>
<sequence>MPNLFMINGANKVVTETIVFSTDHFMVNIFERIGNGPMINNGRILPKELVGKDQLREYEIYNMVHIKDSSIINLE</sequence>
<keyword evidence="1" id="KW-1185">Reference proteome</keyword>
<evidence type="ECO:0000313" key="1">
    <source>
        <dbReference type="Proteomes" id="UP000095283"/>
    </source>
</evidence>
<name>A0A1I7XFI2_HETBA</name>
<dbReference type="Proteomes" id="UP000095283">
    <property type="component" value="Unplaced"/>
</dbReference>
<accession>A0A1I7XFI2</accession>
<reference evidence="2" key="1">
    <citation type="submission" date="2016-11" db="UniProtKB">
        <authorList>
            <consortium name="WormBaseParasite"/>
        </authorList>
    </citation>
    <scope>IDENTIFICATION</scope>
</reference>
<dbReference type="AlphaFoldDB" id="A0A1I7XFI2"/>
<organism evidence="1 2">
    <name type="scientific">Heterorhabditis bacteriophora</name>
    <name type="common">Entomopathogenic nematode worm</name>
    <dbReference type="NCBI Taxonomy" id="37862"/>
    <lineage>
        <taxon>Eukaryota</taxon>
        <taxon>Metazoa</taxon>
        <taxon>Ecdysozoa</taxon>
        <taxon>Nematoda</taxon>
        <taxon>Chromadorea</taxon>
        <taxon>Rhabditida</taxon>
        <taxon>Rhabditina</taxon>
        <taxon>Rhabditomorpha</taxon>
        <taxon>Strongyloidea</taxon>
        <taxon>Heterorhabditidae</taxon>
        <taxon>Heterorhabditis</taxon>
    </lineage>
</organism>